<dbReference type="InterPro" id="IPR006311">
    <property type="entry name" value="TAT_signal"/>
</dbReference>
<dbReference type="AlphaFoldDB" id="A0A328A8F2"/>
<organism evidence="3 4">
    <name type="scientific">Phenylobacterium deserti</name>
    <dbReference type="NCBI Taxonomy" id="1914756"/>
    <lineage>
        <taxon>Bacteria</taxon>
        <taxon>Pseudomonadati</taxon>
        <taxon>Pseudomonadota</taxon>
        <taxon>Alphaproteobacteria</taxon>
        <taxon>Caulobacterales</taxon>
        <taxon>Caulobacteraceae</taxon>
        <taxon>Phenylobacterium</taxon>
    </lineage>
</organism>
<reference evidence="4" key="1">
    <citation type="submission" date="2018-05" db="EMBL/GenBank/DDBJ databases">
        <authorList>
            <person name="Li X."/>
        </authorList>
    </citation>
    <scope>NUCLEOTIDE SEQUENCE [LARGE SCALE GENOMIC DNA]</scope>
    <source>
        <strain evidence="4">YIM 73061</strain>
    </source>
</reference>
<dbReference type="EMBL" id="QFYR01000006">
    <property type="protein sequence ID" value="RAK50749.1"/>
    <property type="molecule type" value="Genomic_DNA"/>
</dbReference>
<evidence type="ECO:0000256" key="1">
    <source>
        <dbReference type="SAM" id="SignalP"/>
    </source>
</evidence>
<dbReference type="Pfam" id="PF01261">
    <property type="entry name" value="AP_endonuc_2"/>
    <property type="match status" value="1"/>
</dbReference>
<dbReference type="PANTHER" id="PTHR12110:SF41">
    <property type="entry name" value="INOSOSE DEHYDRATASE"/>
    <property type="match status" value="1"/>
</dbReference>
<evidence type="ECO:0000259" key="2">
    <source>
        <dbReference type="Pfam" id="PF01261"/>
    </source>
</evidence>
<evidence type="ECO:0000313" key="3">
    <source>
        <dbReference type="EMBL" id="RAK50749.1"/>
    </source>
</evidence>
<accession>A0A328A8F2</accession>
<dbReference type="InterPro" id="IPR050312">
    <property type="entry name" value="IolE/XylAMocC-like"/>
</dbReference>
<gene>
    <name evidence="3" type="ORF">DJ018_18575</name>
</gene>
<dbReference type="PROSITE" id="PS51318">
    <property type="entry name" value="TAT"/>
    <property type="match status" value="1"/>
</dbReference>
<feature type="signal peptide" evidence="1">
    <location>
        <begin position="1"/>
        <end position="28"/>
    </location>
</feature>
<keyword evidence="3" id="KW-0413">Isomerase</keyword>
<name>A0A328A8F2_9CAUL</name>
<dbReference type="Proteomes" id="UP000249725">
    <property type="component" value="Unassembled WGS sequence"/>
</dbReference>
<evidence type="ECO:0000313" key="4">
    <source>
        <dbReference type="Proteomes" id="UP000249725"/>
    </source>
</evidence>
<feature type="domain" description="Xylose isomerase-like TIM barrel" evidence="2">
    <location>
        <begin position="57"/>
        <end position="296"/>
    </location>
</feature>
<feature type="chain" id="PRO_5016234897" evidence="1">
    <location>
        <begin position="29"/>
        <end position="298"/>
    </location>
</feature>
<keyword evidence="1" id="KW-0732">Signal</keyword>
<dbReference type="OrthoDB" id="9798407at2"/>
<proteinExistence type="predicted"/>
<dbReference type="SUPFAM" id="SSF51658">
    <property type="entry name" value="Xylose isomerase-like"/>
    <property type="match status" value="1"/>
</dbReference>
<dbReference type="PANTHER" id="PTHR12110">
    <property type="entry name" value="HYDROXYPYRUVATE ISOMERASE"/>
    <property type="match status" value="1"/>
</dbReference>
<dbReference type="InterPro" id="IPR036237">
    <property type="entry name" value="Xyl_isomerase-like_sf"/>
</dbReference>
<keyword evidence="4" id="KW-1185">Reference proteome</keyword>
<comment type="caution">
    <text evidence="3">The sequence shown here is derived from an EMBL/GenBank/DDBJ whole genome shotgun (WGS) entry which is preliminary data.</text>
</comment>
<dbReference type="RefSeq" id="WP_111516478.1">
    <property type="nucleotide sequence ID" value="NZ_QFYR01000006.1"/>
</dbReference>
<protein>
    <submittedName>
        <fullName evidence="3">Sugar phosphate isomerase/epimerase</fullName>
    </submittedName>
</protein>
<dbReference type="InterPro" id="IPR013022">
    <property type="entry name" value="Xyl_isomerase-like_TIM-brl"/>
</dbReference>
<dbReference type="Gene3D" id="3.20.20.150">
    <property type="entry name" value="Divalent-metal-dependent TIM barrel enzymes"/>
    <property type="match status" value="1"/>
</dbReference>
<sequence length="298" mass="31607">MDANLAMSRRGALLGAGALLLGASAARAQANSFERRAGVQLWTVNAEIQKDVEGTLKRIRQIGYERVETAGYAGRTPAEFAAAVKAAGLVCDSVHHNAGDLMADLPGKIAAAQAMGASWLVCSSPNPTTPPKVGADGSWNRAMGRAMSADDWKRNIAFLAEAAPKVRAAGLQLAYHNHAMEFAEAGGIIPMEEIIKAGVRAELDVGWAAVAGADPVAFLRKHAGKVDLLHVKDIATRPNATGPEPASTEVGRGVVDWPAVFAAARATGVRSWFVEQEAPYRRPPFESLAISYEYVRKL</sequence>
<dbReference type="GO" id="GO:0016853">
    <property type="term" value="F:isomerase activity"/>
    <property type="evidence" value="ECO:0007669"/>
    <property type="project" value="UniProtKB-KW"/>
</dbReference>